<dbReference type="OrthoDB" id="791021at2"/>
<reference evidence="2 3" key="1">
    <citation type="submission" date="2017-11" db="EMBL/GenBank/DDBJ databases">
        <title>Genomic Encyclopedia of Archaeal and Bacterial Type Strains, Phase II (KMG-II): From Individual Species to Whole Genera.</title>
        <authorList>
            <person name="Goeker M."/>
        </authorList>
    </citation>
    <scope>NUCLEOTIDE SEQUENCE [LARGE SCALE GENOMIC DNA]</scope>
    <source>
        <strain evidence="2 3">DSM 28175</strain>
    </source>
</reference>
<dbReference type="Proteomes" id="UP000242687">
    <property type="component" value="Unassembled WGS sequence"/>
</dbReference>
<feature type="signal peptide" evidence="1">
    <location>
        <begin position="1"/>
        <end position="25"/>
    </location>
</feature>
<evidence type="ECO:0000313" key="2">
    <source>
        <dbReference type="EMBL" id="PJJ79508.1"/>
    </source>
</evidence>
<dbReference type="RefSeq" id="WP_100341842.1">
    <property type="nucleotide sequence ID" value="NZ_PGFJ01000002.1"/>
</dbReference>
<dbReference type="AlphaFoldDB" id="A0A2H9VME5"/>
<evidence type="ECO:0000313" key="3">
    <source>
        <dbReference type="Proteomes" id="UP000242687"/>
    </source>
</evidence>
<dbReference type="EMBL" id="PGFJ01000002">
    <property type="protein sequence ID" value="PJJ79508.1"/>
    <property type="molecule type" value="Genomic_DNA"/>
</dbReference>
<evidence type="ECO:0008006" key="4">
    <source>
        <dbReference type="Google" id="ProtNLM"/>
    </source>
</evidence>
<keyword evidence="1" id="KW-0732">Signal</keyword>
<accession>A0A2H9VME5</accession>
<keyword evidence="3" id="KW-1185">Reference proteome</keyword>
<sequence>MKITSTKLIAATVLAMFFVNNSAKAQSLPESKLKFGIGLDGILPVGNLTNTANFGLGLTPRLQYGVSENVAVTFTTGIYHFFTKEIRIPSGLPGQYNTMENKLDLIPVKAGVKSFVSSNVYFSGEIGVALQVDNGGGGSQFIASPGVGYAGDKWDLGVRYENLSKTGSNSAGFIGLRLAYGFGL</sequence>
<comment type="caution">
    <text evidence="2">The sequence shown here is derived from an EMBL/GenBank/DDBJ whole genome shotgun (WGS) entry which is preliminary data.</text>
</comment>
<feature type="chain" id="PRO_5014190209" description="Outer membrane protein with beta-barrel domain" evidence="1">
    <location>
        <begin position="26"/>
        <end position="184"/>
    </location>
</feature>
<evidence type="ECO:0000256" key="1">
    <source>
        <dbReference type="SAM" id="SignalP"/>
    </source>
</evidence>
<proteinExistence type="predicted"/>
<gene>
    <name evidence="2" type="ORF">CLV57_2642</name>
</gene>
<protein>
    <recommendedName>
        <fullName evidence="4">Outer membrane protein with beta-barrel domain</fullName>
    </recommendedName>
</protein>
<name>A0A2H9VME5_9SPHI</name>
<organism evidence="2 3">
    <name type="scientific">Mucilaginibacter auburnensis</name>
    <dbReference type="NCBI Taxonomy" id="1457233"/>
    <lineage>
        <taxon>Bacteria</taxon>
        <taxon>Pseudomonadati</taxon>
        <taxon>Bacteroidota</taxon>
        <taxon>Sphingobacteriia</taxon>
        <taxon>Sphingobacteriales</taxon>
        <taxon>Sphingobacteriaceae</taxon>
        <taxon>Mucilaginibacter</taxon>
    </lineage>
</organism>